<reference evidence="2 3" key="1">
    <citation type="submission" date="2017-04" db="EMBL/GenBank/DDBJ databases">
        <authorList>
            <person name="Afonso C.L."/>
            <person name="Miller P.J."/>
            <person name="Scott M.A."/>
            <person name="Spackman E."/>
            <person name="Goraichik I."/>
            <person name="Dimitrov K.M."/>
            <person name="Suarez D.L."/>
            <person name="Swayne D.E."/>
        </authorList>
    </citation>
    <scope>NUCLEOTIDE SEQUENCE [LARGE SCALE GENOMIC DNA]</scope>
    <source>
        <strain evidence="2 3">DSM 12816</strain>
    </source>
</reference>
<evidence type="ECO:0000313" key="2">
    <source>
        <dbReference type="EMBL" id="SMC50595.1"/>
    </source>
</evidence>
<evidence type="ECO:0000313" key="3">
    <source>
        <dbReference type="Proteomes" id="UP000192790"/>
    </source>
</evidence>
<feature type="transmembrane region" description="Helical" evidence="1">
    <location>
        <begin position="21"/>
        <end position="43"/>
    </location>
</feature>
<name>A0A1W1ZPX2_9FIRM</name>
<dbReference type="OrthoDB" id="2087125at2"/>
<sequence length="100" mass="11631">MLKRLITKMTDWLKNRKKTEYTKIIVGWLLLNGTIWTYLSYYLAYLGKEEIAESLSKAVVTEILGVFAVYACKALLENLSKNNLWPDKQKKVKNDEIDIS</sequence>
<protein>
    <submittedName>
        <fullName evidence="2">Uncharacterized protein</fullName>
    </submittedName>
</protein>
<proteinExistence type="predicted"/>
<dbReference type="EMBL" id="FWXW01000002">
    <property type="protein sequence ID" value="SMC50595.1"/>
    <property type="molecule type" value="Genomic_DNA"/>
</dbReference>
<keyword evidence="1" id="KW-1133">Transmembrane helix</keyword>
<keyword evidence="1" id="KW-0812">Transmembrane</keyword>
<dbReference type="AlphaFoldDB" id="A0A1W1ZPX2"/>
<evidence type="ECO:0000256" key="1">
    <source>
        <dbReference type="SAM" id="Phobius"/>
    </source>
</evidence>
<dbReference type="STRING" id="1122930.SAMN02745168_1290"/>
<gene>
    <name evidence="2" type="ORF">SAMN02745168_1290</name>
</gene>
<dbReference type="Proteomes" id="UP000192790">
    <property type="component" value="Unassembled WGS sequence"/>
</dbReference>
<keyword evidence="3" id="KW-1185">Reference proteome</keyword>
<keyword evidence="1" id="KW-0472">Membrane</keyword>
<accession>A0A1W1ZPX2</accession>
<organism evidence="2 3">
    <name type="scientific">Papillibacter cinnamivorans DSM 12816</name>
    <dbReference type="NCBI Taxonomy" id="1122930"/>
    <lineage>
        <taxon>Bacteria</taxon>
        <taxon>Bacillati</taxon>
        <taxon>Bacillota</taxon>
        <taxon>Clostridia</taxon>
        <taxon>Eubacteriales</taxon>
        <taxon>Oscillospiraceae</taxon>
        <taxon>Papillibacter</taxon>
    </lineage>
</organism>
<dbReference type="RefSeq" id="WP_143806880.1">
    <property type="nucleotide sequence ID" value="NZ_FWXW01000002.1"/>
</dbReference>